<organism evidence="7 8">
    <name type="scientific">Sphingopyxis jiangsuensis</name>
    <dbReference type="NCBI Taxonomy" id="2871171"/>
    <lineage>
        <taxon>Bacteria</taxon>
        <taxon>Pseudomonadati</taxon>
        <taxon>Pseudomonadota</taxon>
        <taxon>Alphaproteobacteria</taxon>
        <taxon>Sphingomonadales</taxon>
        <taxon>Sphingomonadaceae</taxon>
        <taxon>Sphingopyxis</taxon>
    </lineage>
</organism>
<dbReference type="PANTHER" id="PTHR30086">
    <property type="entry name" value="ARGININE EXPORTER PROTEIN ARGO"/>
    <property type="match status" value="1"/>
</dbReference>
<keyword evidence="5 6" id="KW-0472">Membrane</keyword>
<gene>
    <name evidence="7" type="ORF">K5P26_04790</name>
</gene>
<evidence type="ECO:0000256" key="3">
    <source>
        <dbReference type="ARBA" id="ARBA00022692"/>
    </source>
</evidence>
<feature type="transmembrane region" description="Helical" evidence="6">
    <location>
        <begin position="75"/>
        <end position="92"/>
    </location>
</feature>
<feature type="transmembrane region" description="Helical" evidence="6">
    <location>
        <begin position="158"/>
        <end position="180"/>
    </location>
</feature>
<evidence type="ECO:0000256" key="5">
    <source>
        <dbReference type="ARBA" id="ARBA00023136"/>
    </source>
</evidence>
<evidence type="ECO:0000256" key="2">
    <source>
        <dbReference type="ARBA" id="ARBA00022475"/>
    </source>
</evidence>
<dbReference type="PIRSF" id="PIRSF006324">
    <property type="entry name" value="LeuE"/>
    <property type="match status" value="1"/>
</dbReference>
<dbReference type="Pfam" id="PF01810">
    <property type="entry name" value="LysE"/>
    <property type="match status" value="1"/>
</dbReference>
<keyword evidence="4 6" id="KW-1133">Transmembrane helix</keyword>
<feature type="transmembrane region" description="Helical" evidence="6">
    <location>
        <begin position="41"/>
        <end position="69"/>
    </location>
</feature>
<sequence>MPQSENLLAFAIIALGMVLTPGPNMVYLISRAICQGRTAGIISLAGVALGFVFYMLCAAFGITALVMAVPFAYDAIRFAGAIYLLWLAWQAVRPGGRSPFEVKDLAVDPPAKLFAMGFLTNLLNPKIAVMYLSLLPQFISPDAGGILGQALVLGTTQIMISIIVNLAIIVSAASIARFLVRRPSFASIQRWVMGTVLAGLAVRMATEARR</sequence>
<evidence type="ECO:0000256" key="6">
    <source>
        <dbReference type="SAM" id="Phobius"/>
    </source>
</evidence>
<accession>A0ABS7MCF7</accession>
<protein>
    <submittedName>
        <fullName evidence="7">LysE family translocator</fullName>
    </submittedName>
</protein>
<comment type="subcellular location">
    <subcellularLocation>
        <location evidence="1">Cell membrane</location>
        <topology evidence="1">Multi-pass membrane protein</topology>
    </subcellularLocation>
</comment>
<keyword evidence="3 6" id="KW-0812">Transmembrane</keyword>
<evidence type="ECO:0000313" key="8">
    <source>
        <dbReference type="Proteomes" id="UP001166571"/>
    </source>
</evidence>
<evidence type="ECO:0000256" key="4">
    <source>
        <dbReference type="ARBA" id="ARBA00022989"/>
    </source>
</evidence>
<comment type="caution">
    <text evidence="7">The sequence shown here is derived from an EMBL/GenBank/DDBJ whole genome shotgun (WGS) entry which is preliminary data.</text>
</comment>
<proteinExistence type="predicted"/>
<reference evidence="7" key="1">
    <citation type="submission" date="2021-08" db="EMBL/GenBank/DDBJ databases">
        <title>Sphingopyxis panaciterrulae sp. nov., isolated from the surface water of the Yellow Sea.</title>
        <authorList>
            <person name="Gao Z."/>
            <person name="Zhang D."/>
            <person name="Zhang A."/>
        </authorList>
    </citation>
    <scope>NUCLEOTIDE SEQUENCE</scope>
    <source>
        <strain evidence="7">XHP0097</strain>
    </source>
</reference>
<keyword evidence="8" id="KW-1185">Reference proteome</keyword>
<dbReference type="InterPro" id="IPR001123">
    <property type="entry name" value="LeuE-type"/>
</dbReference>
<dbReference type="Proteomes" id="UP001166571">
    <property type="component" value="Unassembled WGS sequence"/>
</dbReference>
<name>A0ABS7MCF7_9SPHN</name>
<dbReference type="RefSeq" id="WP_222135912.1">
    <property type="nucleotide sequence ID" value="NZ_JAILXK010000001.1"/>
</dbReference>
<dbReference type="PANTHER" id="PTHR30086:SF20">
    <property type="entry name" value="ARGININE EXPORTER PROTEIN ARGO-RELATED"/>
    <property type="match status" value="1"/>
</dbReference>
<evidence type="ECO:0000313" key="7">
    <source>
        <dbReference type="EMBL" id="MBY4636456.1"/>
    </source>
</evidence>
<dbReference type="EMBL" id="JAILXK010000001">
    <property type="protein sequence ID" value="MBY4636456.1"/>
    <property type="molecule type" value="Genomic_DNA"/>
</dbReference>
<keyword evidence="2" id="KW-1003">Cell membrane</keyword>
<feature type="transmembrane region" description="Helical" evidence="6">
    <location>
        <begin position="6"/>
        <end position="29"/>
    </location>
</feature>
<evidence type="ECO:0000256" key="1">
    <source>
        <dbReference type="ARBA" id="ARBA00004651"/>
    </source>
</evidence>